<dbReference type="PANTHER" id="PTHR18964">
    <property type="entry name" value="ROK (REPRESSOR, ORF, KINASE) FAMILY"/>
    <property type="match status" value="1"/>
</dbReference>
<dbReference type="Pfam" id="PF00480">
    <property type="entry name" value="ROK"/>
    <property type="match status" value="1"/>
</dbReference>
<protein>
    <submittedName>
        <fullName evidence="2">ROK family protein</fullName>
    </submittedName>
</protein>
<dbReference type="EMBL" id="JBFSHR010000015">
    <property type="protein sequence ID" value="MEX6429378.1"/>
    <property type="molecule type" value="Genomic_DNA"/>
</dbReference>
<evidence type="ECO:0000313" key="3">
    <source>
        <dbReference type="Proteomes" id="UP001560267"/>
    </source>
</evidence>
<gene>
    <name evidence="2" type="ORF">AB6A68_05935</name>
</gene>
<comment type="similarity">
    <text evidence="1">Belongs to the ROK (NagC/XylR) family.</text>
</comment>
<dbReference type="Proteomes" id="UP001560267">
    <property type="component" value="Unassembled WGS sequence"/>
</dbReference>
<keyword evidence="3" id="KW-1185">Reference proteome</keyword>
<dbReference type="PANTHER" id="PTHR18964:SF149">
    <property type="entry name" value="BIFUNCTIONAL UDP-N-ACETYLGLUCOSAMINE 2-EPIMERASE_N-ACETYLMANNOSAMINE KINASE"/>
    <property type="match status" value="1"/>
</dbReference>
<dbReference type="SUPFAM" id="SSF53067">
    <property type="entry name" value="Actin-like ATPase domain"/>
    <property type="match status" value="1"/>
</dbReference>
<dbReference type="Gene3D" id="3.30.420.40">
    <property type="match status" value="2"/>
</dbReference>
<dbReference type="CDD" id="cd23763">
    <property type="entry name" value="ASKHA_ATPase_ROK"/>
    <property type="match status" value="1"/>
</dbReference>
<accession>A0ABV3Y1E8</accession>
<dbReference type="InterPro" id="IPR043129">
    <property type="entry name" value="ATPase_NBD"/>
</dbReference>
<dbReference type="InterPro" id="IPR000600">
    <property type="entry name" value="ROK"/>
</dbReference>
<dbReference type="RefSeq" id="WP_298386679.1">
    <property type="nucleotide sequence ID" value="NZ_JBFSHR010000015.1"/>
</dbReference>
<evidence type="ECO:0000313" key="2">
    <source>
        <dbReference type="EMBL" id="MEX6429378.1"/>
    </source>
</evidence>
<reference evidence="2 3" key="1">
    <citation type="submission" date="2024-07" db="EMBL/GenBank/DDBJ databases">
        <title>Draft Genome Sequence of Ferrimicrobium acidiphilum Strain YE2023, Isolated from a Pulp of Bioleach Reactor.</title>
        <authorList>
            <person name="Elkina Y.A."/>
            <person name="Bulaeva A.G."/>
            <person name="Beletsky A.V."/>
            <person name="Mardanov A.V."/>
        </authorList>
    </citation>
    <scope>NUCLEOTIDE SEQUENCE [LARGE SCALE GENOMIC DNA]</scope>
    <source>
        <strain evidence="2 3">YE2023</strain>
    </source>
</reference>
<organism evidence="2 3">
    <name type="scientific">Ferrimicrobium acidiphilum</name>
    <dbReference type="NCBI Taxonomy" id="121039"/>
    <lineage>
        <taxon>Bacteria</taxon>
        <taxon>Bacillati</taxon>
        <taxon>Actinomycetota</taxon>
        <taxon>Acidimicrobiia</taxon>
        <taxon>Acidimicrobiales</taxon>
        <taxon>Acidimicrobiaceae</taxon>
        <taxon>Ferrimicrobium</taxon>
    </lineage>
</organism>
<sequence>MGEVLAVDLGGTNFRMARVSSEGEILKRAVLSTKEATSVGEGLERLVSLVDGTEVPTLVFGAPGVVDYTKGHVVYAPNLDQEFLSELSVSALQAELNKKVILVNDADMAALGESELGAGRGGVTVVFVTCSTGVGAGVIHAGRLLRGHFSTMEVGHTRLGLEAMDEAESLASGTALARMAKEAGLVTDNPTLVKSAAANAGIEREVLSRVTEALGILLSNLAWLLAPDKIVVGGGLGLSDPVVMELTQQVFDRSVPKYLAGLRLSPAQLGDDAGLRGAAFVEAALATT</sequence>
<evidence type="ECO:0000256" key="1">
    <source>
        <dbReference type="ARBA" id="ARBA00006479"/>
    </source>
</evidence>
<proteinExistence type="inferred from homology"/>
<comment type="caution">
    <text evidence="2">The sequence shown here is derived from an EMBL/GenBank/DDBJ whole genome shotgun (WGS) entry which is preliminary data.</text>
</comment>
<name>A0ABV3Y1E8_9ACTN</name>